<comment type="caution">
    <text evidence="4">The sequence shown here is derived from an EMBL/GenBank/DDBJ whole genome shotgun (WGS) entry which is preliminary data.</text>
</comment>
<feature type="region of interest" description="Disordered" evidence="2">
    <location>
        <begin position="353"/>
        <end position="465"/>
    </location>
</feature>
<dbReference type="EMBL" id="MU007056">
    <property type="protein sequence ID" value="KAF2428093.1"/>
    <property type="molecule type" value="Genomic_DNA"/>
</dbReference>
<dbReference type="AlphaFoldDB" id="A0A9P4TWD8"/>
<sequence length="465" mass="49551">MASVGQEGAPPTGLSKSALKKKAKAAELARAAEAPKERSDSQASLDVGGVNGGSDGGNESSAVKELQKQIRNVNKKLNLMHKVDGIMSAHPDKSLDELVSAKLINNDQKAQAQKKPILISQREALETQIEQYKKFEAEHAATFSQERSQLKSAHTKELDEVRDAVRKEVENEKEKEFKMRLLVFARFLKAAAERRGREEEEQTEEGKAFEGVLYGIYTGDAHAVECAEKLIEGVEEKVSDYTNTFDVTYARVKELSLQESPLPNDDPWADSTDTPITHHQDEDTSDLTITHATLTEQNDTRIPNGTSSPDSPGGPPNATFLGDAGNAAAEEQWDTKGPGEVAGMDESFEMVPRDPQEVENSGGSAPALAGSTQSWADETSAAAEVGETVQSGDGFQEVSGGNRGRGSRGGSRGSPPHRGGGGRGGARGGRGEFRGGRGRGEGGFRGEGRGRGRGAPRGGPRGESS</sequence>
<dbReference type="InterPro" id="IPR058602">
    <property type="entry name" value="YAG7_dimerisation_dom"/>
</dbReference>
<name>A0A9P4TWD8_9PEZI</name>
<dbReference type="OrthoDB" id="5399559at2759"/>
<feature type="compositionally biased region" description="Gly residues" evidence="2">
    <location>
        <begin position="401"/>
        <end position="428"/>
    </location>
</feature>
<feature type="domain" description="YAG7-like dimerisation" evidence="3">
    <location>
        <begin position="174"/>
        <end position="257"/>
    </location>
</feature>
<accession>A0A9P4TWD8</accession>
<keyword evidence="1" id="KW-0175">Coiled coil</keyword>
<keyword evidence="5" id="KW-1185">Reference proteome</keyword>
<dbReference type="Proteomes" id="UP000800235">
    <property type="component" value="Unassembled WGS sequence"/>
</dbReference>
<feature type="compositionally biased region" description="Basic and acidic residues" evidence="2">
    <location>
        <begin position="429"/>
        <end position="450"/>
    </location>
</feature>
<evidence type="ECO:0000256" key="2">
    <source>
        <dbReference type="SAM" id="MobiDB-lite"/>
    </source>
</evidence>
<feature type="coiled-coil region" evidence="1">
    <location>
        <begin position="118"/>
        <end position="175"/>
    </location>
</feature>
<reference evidence="4" key="1">
    <citation type="journal article" date="2020" name="Stud. Mycol.">
        <title>101 Dothideomycetes genomes: a test case for predicting lifestyles and emergence of pathogens.</title>
        <authorList>
            <person name="Haridas S."/>
            <person name="Albert R."/>
            <person name="Binder M."/>
            <person name="Bloem J."/>
            <person name="Labutti K."/>
            <person name="Salamov A."/>
            <person name="Andreopoulos B."/>
            <person name="Baker S."/>
            <person name="Barry K."/>
            <person name="Bills G."/>
            <person name="Bluhm B."/>
            <person name="Cannon C."/>
            <person name="Castanera R."/>
            <person name="Culley D."/>
            <person name="Daum C."/>
            <person name="Ezra D."/>
            <person name="Gonzalez J."/>
            <person name="Henrissat B."/>
            <person name="Kuo A."/>
            <person name="Liang C."/>
            <person name="Lipzen A."/>
            <person name="Lutzoni F."/>
            <person name="Magnuson J."/>
            <person name="Mondo S."/>
            <person name="Nolan M."/>
            <person name="Ohm R."/>
            <person name="Pangilinan J."/>
            <person name="Park H.-J."/>
            <person name="Ramirez L."/>
            <person name="Alfaro M."/>
            <person name="Sun H."/>
            <person name="Tritt A."/>
            <person name="Yoshinaga Y."/>
            <person name="Zwiers L.-H."/>
            <person name="Turgeon B."/>
            <person name="Goodwin S."/>
            <person name="Spatafora J."/>
            <person name="Crous P."/>
            <person name="Grigoriev I."/>
        </authorList>
    </citation>
    <scope>NUCLEOTIDE SEQUENCE</scope>
    <source>
        <strain evidence="4">CBS 130266</strain>
    </source>
</reference>
<evidence type="ECO:0000313" key="5">
    <source>
        <dbReference type="Proteomes" id="UP000800235"/>
    </source>
</evidence>
<protein>
    <recommendedName>
        <fullName evidence="3">YAG7-like dimerisation domain-containing protein</fullName>
    </recommendedName>
</protein>
<evidence type="ECO:0000313" key="4">
    <source>
        <dbReference type="EMBL" id="KAF2428093.1"/>
    </source>
</evidence>
<dbReference type="Pfam" id="PF26434">
    <property type="entry name" value="YAG7_C"/>
    <property type="match status" value="1"/>
</dbReference>
<feature type="region of interest" description="Disordered" evidence="2">
    <location>
        <begin position="258"/>
        <end position="323"/>
    </location>
</feature>
<proteinExistence type="predicted"/>
<evidence type="ECO:0000256" key="1">
    <source>
        <dbReference type="SAM" id="Coils"/>
    </source>
</evidence>
<organism evidence="4 5">
    <name type="scientific">Tothia fuscella</name>
    <dbReference type="NCBI Taxonomy" id="1048955"/>
    <lineage>
        <taxon>Eukaryota</taxon>
        <taxon>Fungi</taxon>
        <taxon>Dikarya</taxon>
        <taxon>Ascomycota</taxon>
        <taxon>Pezizomycotina</taxon>
        <taxon>Dothideomycetes</taxon>
        <taxon>Pleosporomycetidae</taxon>
        <taxon>Venturiales</taxon>
        <taxon>Cylindrosympodiaceae</taxon>
        <taxon>Tothia</taxon>
    </lineage>
</organism>
<gene>
    <name evidence="4" type="ORF">EJ08DRAFT_699278</name>
</gene>
<feature type="region of interest" description="Disordered" evidence="2">
    <location>
        <begin position="1"/>
        <end position="66"/>
    </location>
</feature>
<evidence type="ECO:0000259" key="3">
    <source>
        <dbReference type="Pfam" id="PF26434"/>
    </source>
</evidence>
<feature type="compositionally biased region" description="Polar residues" evidence="2">
    <location>
        <begin position="286"/>
        <end position="301"/>
    </location>
</feature>
<feature type="compositionally biased region" description="Gly residues" evidence="2">
    <location>
        <begin position="453"/>
        <end position="465"/>
    </location>
</feature>